<dbReference type="RefSeq" id="XP_003747057.2">
    <property type="nucleotide sequence ID" value="XM_003747009.2"/>
</dbReference>
<keyword evidence="4 7" id="KW-0472">Membrane</keyword>
<evidence type="ECO:0000256" key="1">
    <source>
        <dbReference type="ARBA" id="ARBA00004141"/>
    </source>
</evidence>
<dbReference type="KEGG" id="goe:100898144"/>
<name>A0AAJ6VZU0_9ACAR</name>
<keyword evidence="8" id="KW-1185">Reference proteome</keyword>
<feature type="compositionally biased region" description="Basic residues" evidence="6">
    <location>
        <begin position="266"/>
        <end position="275"/>
    </location>
</feature>
<evidence type="ECO:0000256" key="3">
    <source>
        <dbReference type="ARBA" id="ARBA00022989"/>
    </source>
</evidence>
<reference evidence="9" key="1">
    <citation type="submission" date="2025-08" db="UniProtKB">
        <authorList>
            <consortium name="RefSeq"/>
        </authorList>
    </citation>
    <scope>IDENTIFICATION</scope>
</reference>
<sequence length="275" mass="30848">MVSPPTTTPPLRKASSWRIMQIIIYLTAVAFSIGTLVGYKGLNSLFKQDMHMCILYATPQVTAKETPKDCEVSLEKSNNDNTCNFVYFYVISSVVYAIIGCWFFIACTSDAKTRPDETVIQSWKLVVPAIFFTLILTFVSVICSSLLSGGVAEFTKSFSLQSSVNECQQFKLFRPENATMFMNEVHLYRTVAELFTWLSTAVWLLAVIILTCRCCLAADFITTQSEVNSVLRKMSTFVEKIRKPSASAPDSKSPRPKKQQDLRSPGRIKHQTSPV</sequence>
<proteinExistence type="inferred from homology"/>
<gene>
    <name evidence="9" type="primary">LOC100898144</name>
</gene>
<evidence type="ECO:0000256" key="4">
    <source>
        <dbReference type="ARBA" id="ARBA00023136"/>
    </source>
</evidence>
<feature type="transmembrane region" description="Helical" evidence="7">
    <location>
        <begin position="86"/>
        <end position="105"/>
    </location>
</feature>
<organism evidence="8 9">
    <name type="scientific">Galendromus occidentalis</name>
    <name type="common">western predatory mite</name>
    <dbReference type="NCBI Taxonomy" id="34638"/>
    <lineage>
        <taxon>Eukaryota</taxon>
        <taxon>Metazoa</taxon>
        <taxon>Ecdysozoa</taxon>
        <taxon>Arthropoda</taxon>
        <taxon>Chelicerata</taxon>
        <taxon>Arachnida</taxon>
        <taxon>Acari</taxon>
        <taxon>Parasitiformes</taxon>
        <taxon>Mesostigmata</taxon>
        <taxon>Gamasina</taxon>
        <taxon>Phytoseioidea</taxon>
        <taxon>Phytoseiidae</taxon>
        <taxon>Typhlodrominae</taxon>
        <taxon>Galendromus</taxon>
    </lineage>
</organism>
<comment type="subcellular location">
    <subcellularLocation>
        <location evidence="1">Membrane</location>
        <topology evidence="1">Multi-pass membrane protein</topology>
    </subcellularLocation>
</comment>
<dbReference type="GeneID" id="100898144"/>
<dbReference type="Proteomes" id="UP000694867">
    <property type="component" value="Unplaced"/>
</dbReference>
<protein>
    <submittedName>
        <fullName evidence="9">Uncharacterized protein LOC100898144</fullName>
    </submittedName>
</protein>
<evidence type="ECO:0000256" key="7">
    <source>
        <dbReference type="SAM" id="Phobius"/>
    </source>
</evidence>
<dbReference type="InterPro" id="IPR059010">
    <property type="entry name" value="TMEM179-179B"/>
</dbReference>
<feature type="transmembrane region" description="Helical" evidence="7">
    <location>
        <begin position="22"/>
        <end position="42"/>
    </location>
</feature>
<feature type="transmembrane region" description="Helical" evidence="7">
    <location>
        <begin position="125"/>
        <end position="147"/>
    </location>
</feature>
<evidence type="ECO:0000256" key="6">
    <source>
        <dbReference type="SAM" id="MobiDB-lite"/>
    </source>
</evidence>
<evidence type="ECO:0000256" key="2">
    <source>
        <dbReference type="ARBA" id="ARBA00022692"/>
    </source>
</evidence>
<keyword evidence="2 7" id="KW-0812">Transmembrane</keyword>
<comment type="similarity">
    <text evidence="5">Belongs to the TMEM179 family.</text>
</comment>
<feature type="region of interest" description="Disordered" evidence="6">
    <location>
        <begin position="242"/>
        <end position="275"/>
    </location>
</feature>
<dbReference type="Pfam" id="PF26158">
    <property type="entry name" value="Claudin_TMEM179-179B"/>
    <property type="match status" value="1"/>
</dbReference>
<keyword evidence="3 7" id="KW-1133">Transmembrane helix</keyword>
<accession>A0AAJ6VZU0</accession>
<dbReference type="AlphaFoldDB" id="A0AAJ6VZU0"/>
<evidence type="ECO:0000313" key="9">
    <source>
        <dbReference type="RefSeq" id="XP_003747057.2"/>
    </source>
</evidence>
<feature type="transmembrane region" description="Helical" evidence="7">
    <location>
        <begin position="194"/>
        <end position="216"/>
    </location>
</feature>
<evidence type="ECO:0000313" key="8">
    <source>
        <dbReference type="Proteomes" id="UP000694867"/>
    </source>
</evidence>
<evidence type="ECO:0000256" key="5">
    <source>
        <dbReference type="ARBA" id="ARBA00093776"/>
    </source>
</evidence>